<dbReference type="InterPro" id="IPR047655">
    <property type="entry name" value="Transpos_IS630-like"/>
</dbReference>
<dbReference type="AlphaFoldDB" id="A0A6J4T608"/>
<dbReference type="PANTHER" id="PTHR46564:SF1">
    <property type="entry name" value="TRANSPOSASE"/>
    <property type="match status" value="1"/>
</dbReference>
<reference evidence="2" key="1">
    <citation type="submission" date="2020-02" db="EMBL/GenBank/DDBJ databases">
        <authorList>
            <person name="Meier V. D."/>
        </authorList>
    </citation>
    <scope>NUCLEOTIDE SEQUENCE</scope>
    <source>
        <strain evidence="2">AVDCRST_MAG96</strain>
    </source>
</reference>
<evidence type="ECO:0000313" key="2">
    <source>
        <dbReference type="EMBL" id="CAA9514061.1"/>
    </source>
</evidence>
<dbReference type="InterPro" id="IPR038717">
    <property type="entry name" value="Tc1-like_DDE_dom"/>
</dbReference>
<dbReference type="Pfam" id="PF13358">
    <property type="entry name" value="DDE_3"/>
    <property type="match status" value="1"/>
</dbReference>
<feature type="domain" description="Tc1-like transposase DDE" evidence="1">
    <location>
        <begin position="20"/>
        <end position="151"/>
    </location>
</feature>
<protein>
    <submittedName>
        <fullName evidence="2">Mobile element protein</fullName>
    </submittedName>
</protein>
<organism evidence="2">
    <name type="scientific">uncultured Segetibacter sp</name>
    <dbReference type="NCBI Taxonomy" id="481133"/>
    <lineage>
        <taxon>Bacteria</taxon>
        <taxon>Pseudomonadati</taxon>
        <taxon>Bacteroidota</taxon>
        <taxon>Chitinophagia</taxon>
        <taxon>Chitinophagales</taxon>
        <taxon>Chitinophagaceae</taxon>
        <taxon>Segetibacter</taxon>
        <taxon>environmental samples</taxon>
    </lineage>
</organism>
<dbReference type="Gene3D" id="3.30.420.10">
    <property type="entry name" value="Ribonuclease H-like superfamily/Ribonuclease H"/>
    <property type="match status" value="1"/>
</dbReference>
<name>A0A6J4T608_9BACT</name>
<gene>
    <name evidence="2" type="ORF">AVDCRST_MAG96-2596</name>
</gene>
<dbReference type="InterPro" id="IPR036397">
    <property type="entry name" value="RNaseH_sf"/>
</dbReference>
<proteinExistence type="predicted"/>
<sequence length="190" mass="21709">MLKLREEFWEKIRDIKVENLIFIDESGVNLAMVRLYARALKGQRAYGNRPQKRGKNVSMLSAVTLKKILTFFNVWGATDGVTFEAFIVRKLVPKLWKGACVVLDNCSIHKGEEVEKAIKNAGGQVIYLSPYSPDFSPIENCWSKIKGFLRTVGARTYQALDEAIKQAYQQISSQDLCHWFTHCCYYTSSI</sequence>
<dbReference type="NCBIfam" id="NF033545">
    <property type="entry name" value="transpos_IS630"/>
    <property type="match status" value="1"/>
</dbReference>
<accession>A0A6J4T608</accession>
<dbReference type="PANTHER" id="PTHR46564">
    <property type="entry name" value="TRANSPOSASE"/>
    <property type="match status" value="1"/>
</dbReference>
<dbReference type="EMBL" id="CADCVN010001016">
    <property type="protein sequence ID" value="CAA9514061.1"/>
    <property type="molecule type" value="Genomic_DNA"/>
</dbReference>
<evidence type="ECO:0000259" key="1">
    <source>
        <dbReference type="Pfam" id="PF13358"/>
    </source>
</evidence>
<dbReference type="GO" id="GO:0003676">
    <property type="term" value="F:nucleic acid binding"/>
    <property type="evidence" value="ECO:0007669"/>
    <property type="project" value="InterPro"/>
</dbReference>